<organism evidence="1 2">
    <name type="scientific">Phaeomoniella chlamydospora</name>
    <name type="common">Phaeoacremonium chlamydosporum</name>
    <dbReference type="NCBI Taxonomy" id="158046"/>
    <lineage>
        <taxon>Eukaryota</taxon>
        <taxon>Fungi</taxon>
        <taxon>Dikarya</taxon>
        <taxon>Ascomycota</taxon>
        <taxon>Pezizomycotina</taxon>
        <taxon>Eurotiomycetes</taxon>
        <taxon>Chaetothyriomycetidae</taxon>
        <taxon>Phaeomoniellales</taxon>
        <taxon>Phaeomoniellaceae</taxon>
        <taxon>Phaeomoniella</taxon>
    </lineage>
</organism>
<proteinExistence type="predicted"/>
<dbReference type="OrthoDB" id="432536at2759"/>
<sequence length="423" mass="46512">MRPTDAGSSPKIHKVHQSHMRQSLNRVAMTYTFVVAGAGPAGLAAVGTILEYLHPYEKVLWVDPSFEGGSIGKDWREVPSNTRATFFRQYAEALGPFRNVIAKSKQPNAFTIIKTLDESKECSLSYAADLCVMLSEGLSHSSSVDIKRGKITAADWDNMSARWKVYTSNDLENGGSHQYWGRGLVLCTGSHPSTLPAPVYNLAMTKLPLETALTPSNLVTMLPKDAIVAVVGGSHSAILVLLNLFNLASTTHPHLQVRWFRRKSLKYAEYKNGWILHDNTGLKGCAASFARNYLEDDAIYASEATKYISTFDCYGDVASEEQLYAKHLPGCTHIISAIGFTRNAVPTLTRGGDPIETFSLIYNNVTGYFSTLKGGTVPALFGAGIAFPELVTDCLGNKELNVGMWKFMKFLKRAIPEWLKNIT</sequence>
<dbReference type="PRINTS" id="PR00368">
    <property type="entry name" value="FADPNR"/>
</dbReference>
<dbReference type="PANTHER" id="PTHR38688">
    <property type="entry name" value="PYR_REDOX_2 DOMAIN-CONTAINING PROTEIN"/>
    <property type="match status" value="1"/>
</dbReference>
<dbReference type="Proteomes" id="UP000053317">
    <property type="component" value="Unassembled WGS sequence"/>
</dbReference>
<reference evidence="1 2" key="2">
    <citation type="submission" date="2015-05" db="EMBL/GenBank/DDBJ databases">
        <authorList>
            <person name="Morales-Cruz A."/>
            <person name="Amrine K.C."/>
            <person name="Cantu D."/>
        </authorList>
    </citation>
    <scope>NUCLEOTIDE SEQUENCE [LARGE SCALE GENOMIC DNA]</scope>
    <source>
        <strain evidence="1">UCRPC4</strain>
    </source>
</reference>
<dbReference type="InterPro" id="IPR036188">
    <property type="entry name" value="FAD/NAD-bd_sf"/>
</dbReference>
<gene>
    <name evidence="1" type="ORF">UCRPC4_g04893</name>
</gene>
<dbReference type="SUPFAM" id="SSF51905">
    <property type="entry name" value="FAD/NAD(P)-binding domain"/>
    <property type="match status" value="1"/>
</dbReference>
<protein>
    <recommendedName>
        <fullName evidence="3">FAD/NAD(P)-binding domain-containing protein</fullName>
    </recommendedName>
</protein>
<keyword evidence="2" id="KW-1185">Reference proteome</keyword>
<name>A0A0G2E6A0_PHACM</name>
<dbReference type="AlphaFoldDB" id="A0A0G2E6A0"/>
<reference evidence="1 2" key="1">
    <citation type="submission" date="2015-05" db="EMBL/GenBank/DDBJ databases">
        <title>Distinctive expansion of gene families associated with plant cell wall degradation and secondary metabolism in the genomes of grapevine trunk pathogens.</title>
        <authorList>
            <person name="Lawrence D.P."/>
            <person name="Travadon R."/>
            <person name="Rolshausen P.E."/>
            <person name="Baumgartner K."/>
        </authorList>
    </citation>
    <scope>NUCLEOTIDE SEQUENCE [LARGE SCALE GENOMIC DNA]</scope>
    <source>
        <strain evidence="1">UCRPC4</strain>
    </source>
</reference>
<evidence type="ECO:0000313" key="1">
    <source>
        <dbReference type="EMBL" id="KKY18557.1"/>
    </source>
</evidence>
<evidence type="ECO:0000313" key="2">
    <source>
        <dbReference type="Proteomes" id="UP000053317"/>
    </source>
</evidence>
<dbReference type="Gene3D" id="3.50.50.60">
    <property type="entry name" value="FAD/NAD(P)-binding domain"/>
    <property type="match status" value="1"/>
</dbReference>
<comment type="caution">
    <text evidence="1">The sequence shown here is derived from an EMBL/GenBank/DDBJ whole genome shotgun (WGS) entry which is preliminary data.</text>
</comment>
<accession>A0A0G2E6A0</accession>
<dbReference type="PANTHER" id="PTHR38688:SF1">
    <property type="entry name" value="FAD_NAD(P)-BINDING DOMAIN-CONTAINING PROTEIN"/>
    <property type="match status" value="1"/>
</dbReference>
<dbReference type="EMBL" id="LCWF01000120">
    <property type="protein sequence ID" value="KKY18557.1"/>
    <property type="molecule type" value="Genomic_DNA"/>
</dbReference>
<dbReference type="InterPro" id="IPR053275">
    <property type="entry name" value="Agnestin_monoxygenase"/>
</dbReference>
<evidence type="ECO:0008006" key="3">
    <source>
        <dbReference type="Google" id="ProtNLM"/>
    </source>
</evidence>